<keyword evidence="4" id="KW-0378">Hydrolase</keyword>
<name>A0A914PR71_9BILA</name>
<dbReference type="GO" id="GO:0005634">
    <property type="term" value="C:nucleus"/>
    <property type="evidence" value="ECO:0007669"/>
    <property type="project" value="UniProtKB-SubCell"/>
</dbReference>
<sequence>MQSLYRVCRLGQKKHVYVYRLITSGTMENVIYNRQIAKQSTSERVIDDQKFENQFTKEQLGNLFAFNNPPPGQTIDNENLVARDLFLKQVTQARPNAVVELVSHNSYFEEDLVLPLEIFEEPEPLDEPLVEPTDEFMDVDE</sequence>
<keyword evidence="3" id="KW-0547">Nucleotide-binding</keyword>
<keyword evidence="7" id="KW-0539">Nucleus</keyword>
<dbReference type="Proteomes" id="UP000887578">
    <property type="component" value="Unplaced"/>
</dbReference>
<evidence type="ECO:0000256" key="1">
    <source>
        <dbReference type="ARBA" id="ARBA00004123"/>
    </source>
</evidence>
<proteinExistence type="inferred from homology"/>
<evidence type="ECO:0000313" key="8">
    <source>
        <dbReference type="Proteomes" id="UP000887578"/>
    </source>
</evidence>
<comment type="similarity">
    <text evidence="2">Belongs to the SNF2/RAD54 helicase family.</text>
</comment>
<dbReference type="SUPFAM" id="SSF52540">
    <property type="entry name" value="P-loop containing nucleoside triphosphate hydrolases"/>
    <property type="match status" value="1"/>
</dbReference>
<keyword evidence="4" id="KW-0347">Helicase</keyword>
<dbReference type="GO" id="GO:0003677">
    <property type="term" value="F:DNA binding"/>
    <property type="evidence" value="ECO:0007669"/>
    <property type="project" value="UniProtKB-KW"/>
</dbReference>
<evidence type="ECO:0000256" key="5">
    <source>
        <dbReference type="ARBA" id="ARBA00022840"/>
    </source>
</evidence>
<evidence type="ECO:0000256" key="2">
    <source>
        <dbReference type="ARBA" id="ARBA00007025"/>
    </source>
</evidence>
<dbReference type="InterPro" id="IPR044574">
    <property type="entry name" value="ARIP4-like"/>
</dbReference>
<accession>A0A914PR71</accession>
<evidence type="ECO:0000256" key="6">
    <source>
        <dbReference type="ARBA" id="ARBA00023125"/>
    </source>
</evidence>
<keyword evidence="8" id="KW-1185">Reference proteome</keyword>
<dbReference type="PANTHER" id="PTHR45797:SF1">
    <property type="entry name" value="HELICASE ARIP4"/>
    <property type="match status" value="1"/>
</dbReference>
<dbReference type="GO" id="GO:0016887">
    <property type="term" value="F:ATP hydrolysis activity"/>
    <property type="evidence" value="ECO:0007669"/>
    <property type="project" value="InterPro"/>
</dbReference>
<comment type="subcellular location">
    <subcellularLocation>
        <location evidence="1">Nucleus</location>
    </subcellularLocation>
</comment>
<dbReference type="GO" id="GO:0004386">
    <property type="term" value="F:helicase activity"/>
    <property type="evidence" value="ECO:0007669"/>
    <property type="project" value="UniProtKB-KW"/>
</dbReference>
<keyword evidence="6" id="KW-0238">DNA-binding</keyword>
<dbReference type="Gene3D" id="1.20.120.850">
    <property type="entry name" value="SWI2/SNF2 ATPases, N-terminal domain"/>
    <property type="match status" value="1"/>
</dbReference>
<dbReference type="GO" id="GO:0005524">
    <property type="term" value="F:ATP binding"/>
    <property type="evidence" value="ECO:0007669"/>
    <property type="project" value="UniProtKB-KW"/>
</dbReference>
<reference evidence="9" key="1">
    <citation type="submission" date="2022-11" db="UniProtKB">
        <authorList>
            <consortium name="WormBaseParasite"/>
        </authorList>
    </citation>
    <scope>IDENTIFICATION</scope>
</reference>
<keyword evidence="5" id="KW-0067">ATP-binding</keyword>
<dbReference type="AlphaFoldDB" id="A0A914PR71"/>
<evidence type="ECO:0000256" key="4">
    <source>
        <dbReference type="ARBA" id="ARBA00022806"/>
    </source>
</evidence>
<dbReference type="Gene3D" id="3.40.50.300">
    <property type="entry name" value="P-loop containing nucleotide triphosphate hydrolases"/>
    <property type="match status" value="1"/>
</dbReference>
<dbReference type="WBParaSite" id="PDA_v2.g18621.t1">
    <property type="protein sequence ID" value="PDA_v2.g18621.t1"/>
    <property type="gene ID" value="PDA_v2.g18621"/>
</dbReference>
<dbReference type="PANTHER" id="PTHR45797">
    <property type="entry name" value="RAD54-LIKE"/>
    <property type="match status" value="1"/>
</dbReference>
<evidence type="ECO:0000256" key="3">
    <source>
        <dbReference type="ARBA" id="ARBA00022741"/>
    </source>
</evidence>
<dbReference type="InterPro" id="IPR027417">
    <property type="entry name" value="P-loop_NTPase"/>
</dbReference>
<protein>
    <submittedName>
        <fullName evidence="9">Uncharacterized protein</fullName>
    </submittedName>
</protein>
<organism evidence="8 9">
    <name type="scientific">Panagrolaimus davidi</name>
    <dbReference type="NCBI Taxonomy" id="227884"/>
    <lineage>
        <taxon>Eukaryota</taxon>
        <taxon>Metazoa</taxon>
        <taxon>Ecdysozoa</taxon>
        <taxon>Nematoda</taxon>
        <taxon>Chromadorea</taxon>
        <taxon>Rhabditida</taxon>
        <taxon>Tylenchina</taxon>
        <taxon>Panagrolaimomorpha</taxon>
        <taxon>Panagrolaimoidea</taxon>
        <taxon>Panagrolaimidae</taxon>
        <taxon>Panagrolaimus</taxon>
    </lineage>
</organism>
<evidence type="ECO:0000256" key="7">
    <source>
        <dbReference type="ARBA" id="ARBA00023242"/>
    </source>
</evidence>
<evidence type="ECO:0000313" key="9">
    <source>
        <dbReference type="WBParaSite" id="PDA_v2.g18621.t1"/>
    </source>
</evidence>